<dbReference type="SUPFAM" id="SSF54189">
    <property type="entry name" value="Ribosomal proteins S24e, L23 and L15e"/>
    <property type="match status" value="1"/>
</dbReference>
<dbReference type="GO" id="GO:0006412">
    <property type="term" value="P:translation"/>
    <property type="evidence" value="ECO:0007669"/>
    <property type="project" value="InterPro"/>
</dbReference>
<accession>A0AAV0AEC2</accession>
<keyword evidence="2" id="KW-0689">Ribosomal protein</keyword>
<keyword evidence="5" id="KW-1185">Reference proteome</keyword>
<organism evidence="4 5">
    <name type="scientific">Phakopsora pachyrhizi</name>
    <name type="common">Asian soybean rust disease fungus</name>
    <dbReference type="NCBI Taxonomy" id="170000"/>
    <lineage>
        <taxon>Eukaryota</taxon>
        <taxon>Fungi</taxon>
        <taxon>Dikarya</taxon>
        <taxon>Basidiomycota</taxon>
        <taxon>Pucciniomycotina</taxon>
        <taxon>Pucciniomycetes</taxon>
        <taxon>Pucciniales</taxon>
        <taxon>Phakopsoraceae</taxon>
        <taxon>Phakopsora</taxon>
    </lineage>
</organism>
<evidence type="ECO:0000313" key="4">
    <source>
        <dbReference type="EMBL" id="CAH7666413.1"/>
    </source>
</evidence>
<reference evidence="4" key="1">
    <citation type="submission" date="2022-06" db="EMBL/GenBank/DDBJ databases">
        <authorList>
            <consortium name="SYNGENTA / RWTH Aachen University"/>
        </authorList>
    </citation>
    <scope>NUCLEOTIDE SEQUENCE</scope>
</reference>
<dbReference type="PANTHER" id="PTHR11620">
    <property type="entry name" value="60S RIBOSOMAL PROTEIN L23A"/>
    <property type="match status" value="1"/>
</dbReference>
<dbReference type="InterPro" id="IPR012678">
    <property type="entry name" value="Ribosomal_uL23/eL15/eS24_sf"/>
</dbReference>
<evidence type="ECO:0000256" key="1">
    <source>
        <dbReference type="ARBA" id="ARBA00006700"/>
    </source>
</evidence>
<dbReference type="GO" id="GO:0003735">
    <property type="term" value="F:structural constituent of ribosome"/>
    <property type="evidence" value="ECO:0007669"/>
    <property type="project" value="InterPro"/>
</dbReference>
<sequence length="83" mass="9553">HPSNLEPHGPKMDVYRTLFQPLNIENTMNKIKDNNPLLFIVNIKVNKKQIAEAVKKLYDVTPLCENVLIQTNGKKKAFVRLKP</sequence>
<evidence type="ECO:0000256" key="2">
    <source>
        <dbReference type="ARBA" id="ARBA00022980"/>
    </source>
</evidence>
<evidence type="ECO:0000256" key="3">
    <source>
        <dbReference type="ARBA" id="ARBA00023274"/>
    </source>
</evidence>
<dbReference type="Proteomes" id="UP001153365">
    <property type="component" value="Unassembled WGS sequence"/>
</dbReference>
<dbReference type="InterPro" id="IPR012677">
    <property type="entry name" value="Nucleotide-bd_a/b_plait_sf"/>
</dbReference>
<keyword evidence="3" id="KW-0687">Ribonucleoprotein</keyword>
<dbReference type="GO" id="GO:1990904">
    <property type="term" value="C:ribonucleoprotein complex"/>
    <property type="evidence" value="ECO:0007669"/>
    <property type="project" value="UniProtKB-KW"/>
</dbReference>
<protein>
    <submittedName>
        <fullName evidence="4">Uncharacterized protein</fullName>
    </submittedName>
</protein>
<feature type="non-terminal residue" evidence="4">
    <location>
        <position position="83"/>
    </location>
</feature>
<comment type="caution">
    <text evidence="4">The sequence shown here is derived from an EMBL/GenBank/DDBJ whole genome shotgun (WGS) entry which is preliminary data.</text>
</comment>
<gene>
    <name evidence="4" type="ORF">PPACK8108_LOCUS765</name>
</gene>
<dbReference type="Gene3D" id="3.30.70.330">
    <property type="match status" value="1"/>
</dbReference>
<dbReference type="AlphaFoldDB" id="A0AAV0AEC2"/>
<dbReference type="EMBL" id="CALTRL010000107">
    <property type="protein sequence ID" value="CAH7666413.1"/>
    <property type="molecule type" value="Genomic_DNA"/>
</dbReference>
<feature type="non-terminal residue" evidence="4">
    <location>
        <position position="1"/>
    </location>
</feature>
<dbReference type="InterPro" id="IPR013025">
    <property type="entry name" value="Ribosomal_uL23-like"/>
</dbReference>
<dbReference type="GO" id="GO:0005840">
    <property type="term" value="C:ribosome"/>
    <property type="evidence" value="ECO:0007669"/>
    <property type="project" value="UniProtKB-KW"/>
</dbReference>
<name>A0AAV0AEC2_PHAPC</name>
<proteinExistence type="inferred from homology"/>
<evidence type="ECO:0000313" key="5">
    <source>
        <dbReference type="Proteomes" id="UP001153365"/>
    </source>
</evidence>
<comment type="similarity">
    <text evidence="1">Belongs to the universal ribosomal protein uL23 family.</text>
</comment>